<evidence type="ECO:0000313" key="2">
    <source>
        <dbReference type="Proteomes" id="UP000887013"/>
    </source>
</evidence>
<name>A0A8X6QU35_NEPPI</name>
<protein>
    <submittedName>
        <fullName evidence="1">Uncharacterized protein</fullName>
    </submittedName>
</protein>
<comment type="caution">
    <text evidence="1">The sequence shown here is derived from an EMBL/GenBank/DDBJ whole genome shotgun (WGS) entry which is preliminary data.</text>
</comment>
<keyword evidence="2" id="KW-1185">Reference proteome</keyword>
<dbReference type="AlphaFoldDB" id="A0A8X6QU35"/>
<dbReference type="EMBL" id="BMAW01132833">
    <property type="protein sequence ID" value="GFU45145.1"/>
    <property type="molecule type" value="Genomic_DNA"/>
</dbReference>
<organism evidence="1 2">
    <name type="scientific">Nephila pilipes</name>
    <name type="common">Giant wood spider</name>
    <name type="synonym">Nephila maculata</name>
    <dbReference type="NCBI Taxonomy" id="299642"/>
    <lineage>
        <taxon>Eukaryota</taxon>
        <taxon>Metazoa</taxon>
        <taxon>Ecdysozoa</taxon>
        <taxon>Arthropoda</taxon>
        <taxon>Chelicerata</taxon>
        <taxon>Arachnida</taxon>
        <taxon>Araneae</taxon>
        <taxon>Araneomorphae</taxon>
        <taxon>Entelegynae</taxon>
        <taxon>Araneoidea</taxon>
        <taxon>Nephilidae</taxon>
        <taxon>Nephila</taxon>
    </lineage>
</organism>
<proteinExistence type="predicted"/>
<sequence length="123" mass="13948">MASTFAAVHNVERQLVFTSLTAHCRTFPTIVIQFILTVLCLSTPTPHYNISHIMESSHHTTITLSTTDPENRIPSFQFILEMTAIGDAAGNYPHRKKSINSYASLMLTDPRKNSEKKLSWKNW</sequence>
<reference evidence="1" key="1">
    <citation type="submission" date="2020-08" db="EMBL/GenBank/DDBJ databases">
        <title>Multicomponent nature underlies the extraordinary mechanical properties of spider dragline silk.</title>
        <authorList>
            <person name="Kono N."/>
            <person name="Nakamura H."/>
            <person name="Mori M."/>
            <person name="Yoshida Y."/>
            <person name="Ohtoshi R."/>
            <person name="Malay A.D."/>
            <person name="Moran D.A.P."/>
            <person name="Tomita M."/>
            <person name="Numata K."/>
            <person name="Arakawa K."/>
        </authorList>
    </citation>
    <scope>NUCLEOTIDE SEQUENCE</scope>
</reference>
<evidence type="ECO:0000313" key="1">
    <source>
        <dbReference type="EMBL" id="GFU45145.1"/>
    </source>
</evidence>
<accession>A0A8X6QU35</accession>
<dbReference type="Proteomes" id="UP000887013">
    <property type="component" value="Unassembled WGS sequence"/>
</dbReference>
<gene>
    <name evidence="1" type="ORF">NPIL_663721</name>
</gene>